<organism evidence="1 2">
    <name type="scientific">[Clostridium] methylpentosum DSM 5476</name>
    <dbReference type="NCBI Taxonomy" id="537013"/>
    <lineage>
        <taxon>Bacteria</taxon>
        <taxon>Bacillati</taxon>
        <taxon>Bacillota</taxon>
        <taxon>Clostridia</taxon>
        <taxon>Eubacteriales</taxon>
        <taxon>Oscillospiraceae</taxon>
        <taxon>Oscillospiraceae incertae sedis</taxon>
    </lineage>
</organism>
<reference evidence="1 2" key="1">
    <citation type="submission" date="2009-01" db="EMBL/GenBank/DDBJ databases">
        <authorList>
            <person name="Fulton L."/>
            <person name="Clifton S."/>
            <person name="Fulton B."/>
            <person name="Xu J."/>
            <person name="Minx P."/>
            <person name="Pepin K.H."/>
            <person name="Johnson M."/>
            <person name="Bhonagiri V."/>
            <person name="Nash W.E."/>
            <person name="Mardis E.R."/>
            <person name="Wilson R.K."/>
        </authorList>
    </citation>
    <scope>NUCLEOTIDE SEQUENCE [LARGE SCALE GENOMIC DNA]</scope>
    <source>
        <strain evidence="1 2">DSM 5476</strain>
    </source>
</reference>
<dbReference type="Proteomes" id="UP000003340">
    <property type="component" value="Unassembled WGS sequence"/>
</dbReference>
<dbReference type="EMBL" id="ACEC01000103">
    <property type="protein sequence ID" value="EEG29415.1"/>
    <property type="molecule type" value="Genomic_DNA"/>
</dbReference>
<gene>
    <name evidence="1" type="ORF">CLOSTMETH_03005</name>
</gene>
<evidence type="ECO:0000313" key="1">
    <source>
        <dbReference type="EMBL" id="EEG29415.1"/>
    </source>
</evidence>
<protein>
    <submittedName>
        <fullName evidence="1">Uncharacterized protein</fullName>
    </submittedName>
</protein>
<name>C0EGL2_9FIRM</name>
<dbReference type="HOGENOM" id="CLU_3134170_0_0_9"/>
<sequence>MHAYEKPPALPRVHYYNLVVVTVHPSFLFQDITSWCNGRTVQLVFPLIR</sequence>
<keyword evidence="2" id="KW-1185">Reference proteome</keyword>
<evidence type="ECO:0000313" key="2">
    <source>
        <dbReference type="Proteomes" id="UP000003340"/>
    </source>
</evidence>
<accession>C0EGL2</accession>
<reference evidence="1 2" key="2">
    <citation type="submission" date="2009-02" db="EMBL/GenBank/DDBJ databases">
        <title>Draft genome sequence of Clostridium methylpentosum (DSM 5476).</title>
        <authorList>
            <person name="Sudarsanam P."/>
            <person name="Ley R."/>
            <person name="Guruge J."/>
            <person name="Turnbaugh P.J."/>
            <person name="Mahowald M."/>
            <person name="Liep D."/>
            <person name="Gordon J."/>
        </authorList>
    </citation>
    <scope>NUCLEOTIDE SEQUENCE [LARGE SCALE GENOMIC DNA]</scope>
    <source>
        <strain evidence="1 2">DSM 5476</strain>
    </source>
</reference>
<comment type="caution">
    <text evidence="1">The sequence shown here is derived from an EMBL/GenBank/DDBJ whole genome shotgun (WGS) entry which is preliminary data.</text>
</comment>
<proteinExistence type="predicted"/>
<dbReference type="AlphaFoldDB" id="C0EGL2"/>